<reference evidence="3" key="1">
    <citation type="submission" date="2023-07" db="EMBL/GenBank/DDBJ databases">
        <title>Whole genome shotgun sequence of Streptomyces achromogenes subsp. rubradiris NBRC 14000.</title>
        <authorList>
            <person name="Komaki H."/>
            <person name="Tamura T."/>
        </authorList>
    </citation>
    <scope>NUCLEOTIDE SEQUENCE [LARGE SCALE GENOMIC DNA]</scope>
    <source>
        <strain evidence="3">NBRC 14000</strain>
    </source>
</reference>
<gene>
    <name evidence="2" type="ORF">Srubr_28200</name>
</gene>
<accession>A0ABQ3RAV1</accession>
<dbReference type="Proteomes" id="UP000646738">
    <property type="component" value="Unassembled WGS sequence"/>
</dbReference>
<evidence type="ECO:0000313" key="2">
    <source>
        <dbReference type="EMBL" id="GHI52974.1"/>
    </source>
</evidence>
<keyword evidence="3" id="KW-1185">Reference proteome</keyword>
<dbReference type="EMBL" id="BNEA01000015">
    <property type="protein sequence ID" value="GHI52974.1"/>
    <property type="molecule type" value="Genomic_DNA"/>
</dbReference>
<comment type="caution">
    <text evidence="2">The sequence shown here is derived from an EMBL/GenBank/DDBJ whole genome shotgun (WGS) entry which is preliminary data.</text>
</comment>
<organism evidence="2 3">
    <name type="scientific">Streptomyces rubradiris</name>
    <name type="common">Streptomyces achromogenes subsp. rubradiris</name>
    <dbReference type="NCBI Taxonomy" id="285531"/>
    <lineage>
        <taxon>Bacteria</taxon>
        <taxon>Bacillati</taxon>
        <taxon>Actinomycetota</taxon>
        <taxon>Actinomycetes</taxon>
        <taxon>Kitasatosporales</taxon>
        <taxon>Streptomycetaceae</taxon>
        <taxon>Streptomyces</taxon>
    </lineage>
</organism>
<feature type="compositionally biased region" description="Basic and acidic residues" evidence="1">
    <location>
        <begin position="23"/>
        <end position="33"/>
    </location>
</feature>
<evidence type="ECO:0000256" key="1">
    <source>
        <dbReference type="SAM" id="MobiDB-lite"/>
    </source>
</evidence>
<sequence>MLGGQPGAQCHHLAADDMGGDADGERLGRDTGVEGHAGSGGQARTAQASHEPGDLYEHLPPGDRASPVLESGQSGSFAERVDERLRKDFPGLFVHFVSTLGR</sequence>
<protein>
    <submittedName>
        <fullName evidence="2">Uncharacterized protein</fullName>
    </submittedName>
</protein>
<proteinExistence type="predicted"/>
<name>A0ABQ3RAV1_STRRR</name>
<feature type="region of interest" description="Disordered" evidence="1">
    <location>
        <begin position="1"/>
        <end position="76"/>
    </location>
</feature>
<feature type="compositionally biased region" description="Basic and acidic residues" evidence="1">
    <location>
        <begin position="51"/>
        <end position="61"/>
    </location>
</feature>
<evidence type="ECO:0000313" key="3">
    <source>
        <dbReference type="Proteomes" id="UP000646738"/>
    </source>
</evidence>